<evidence type="ECO:0000313" key="2">
    <source>
        <dbReference type="EMBL" id="SMF95284.1"/>
    </source>
</evidence>
<keyword evidence="1" id="KW-0732">Signal</keyword>
<feature type="signal peptide" evidence="1">
    <location>
        <begin position="1"/>
        <end position="23"/>
    </location>
</feature>
<evidence type="ECO:0008006" key="4">
    <source>
        <dbReference type="Google" id="ProtNLM"/>
    </source>
</evidence>
<dbReference type="EMBL" id="FXAM01000001">
    <property type="protein sequence ID" value="SMF95284.1"/>
    <property type="molecule type" value="Genomic_DNA"/>
</dbReference>
<keyword evidence="3" id="KW-1185">Reference proteome</keyword>
<reference evidence="2 3" key="1">
    <citation type="submission" date="2016-12" db="EMBL/GenBank/DDBJ databases">
        <authorList>
            <person name="Song W.-J."/>
            <person name="Kurnit D.M."/>
        </authorList>
    </citation>
    <scope>NUCLEOTIDE SEQUENCE [LARGE SCALE GENOMIC DNA]</scope>
    <source>
        <strain evidence="2 3">175</strain>
    </source>
</reference>
<dbReference type="AlphaFoldDB" id="A0A1Y6D4H3"/>
<evidence type="ECO:0000256" key="1">
    <source>
        <dbReference type="SAM" id="SignalP"/>
    </source>
</evidence>
<dbReference type="STRING" id="1760988.SAMN02949497_2643"/>
<name>A0A1Y6D4H3_9GAMM</name>
<protein>
    <recommendedName>
        <fullName evidence="4">YfiR family protein</fullName>
    </recommendedName>
</protein>
<evidence type="ECO:0000313" key="3">
    <source>
        <dbReference type="Proteomes" id="UP000192923"/>
    </source>
</evidence>
<accession>A0A1Y6D4H3</accession>
<dbReference type="OrthoDB" id="277577at2"/>
<dbReference type="Proteomes" id="UP000192923">
    <property type="component" value="Unassembled WGS sequence"/>
</dbReference>
<dbReference type="RefSeq" id="WP_085213376.1">
    <property type="nucleotide sequence ID" value="NZ_FXAM01000001.1"/>
</dbReference>
<dbReference type="InterPro" id="IPR025293">
    <property type="entry name" value="YfiR/HmsC-like"/>
</dbReference>
<feature type="chain" id="PRO_5010992140" description="YfiR family protein" evidence="1">
    <location>
        <begin position="24"/>
        <end position="175"/>
    </location>
</feature>
<dbReference type="Pfam" id="PF13689">
    <property type="entry name" value="DUF4154"/>
    <property type="match status" value="1"/>
</dbReference>
<organism evidence="2 3">
    <name type="scientific">Methylomagnum ishizawai</name>
    <dbReference type="NCBI Taxonomy" id="1760988"/>
    <lineage>
        <taxon>Bacteria</taxon>
        <taxon>Pseudomonadati</taxon>
        <taxon>Pseudomonadota</taxon>
        <taxon>Gammaproteobacteria</taxon>
        <taxon>Methylococcales</taxon>
        <taxon>Methylococcaceae</taxon>
        <taxon>Methylomagnum</taxon>
    </lineage>
</organism>
<gene>
    <name evidence="2" type="ORF">SAMN02949497_2643</name>
</gene>
<sequence>MKPFAKRLCASVLSLLFVVTDLSKGVAALTESQLKVALLYKFAQFTVWPALADEAFDFCILGENRFGEDLDALVGKKLHDKPLKITYPATPEAARGCQLAYLNFPDAKQFAHWIDILASAPVLTVSESPDAWRKGVMVVFEVEPNGVSFSINLTAARGANLSLSAQMLKLAKDVR</sequence>
<proteinExistence type="predicted"/>